<proteinExistence type="predicted"/>
<evidence type="ECO:0000313" key="2">
    <source>
        <dbReference type="Proteomes" id="UP001152795"/>
    </source>
</evidence>
<evidence type="ECO:0000313" key="1">
    <source>
        <dbReference type="EMBL" id="CAB4022076.1"/>
    </source>
</evidence>
<gene>
    <name evidence="1" type="ORF">PACLA_8A050388</name>
</gene>
<sequence>MPTCIKTNKEEYTVDDQYDVVDINSFSEIQKSAVDIVESHFDDTSSEKEQLIINGVAGTGTGKDKRCKQASDSNDKVFGRKSLILTGNPGQLLPVADKPSYYARPSNVVGEQAHRSSISKLLNLLYGV</sequence>
<reference evidence="1" key="1">
    <citation type="submission" date="2020-04" db="EMBL/GenBank/DDBJ databases">
        <authorList>
            <person name="Alioto T."/>
            <person name="Alioto T."/>
            <person name="Gomez Garrido J."/>
        </authorList>
    </citation>
    <scope>NUCLEOTIDE SEQUENCE</scope>
    <source>
        <strain evidence="1">A484AB</strain>
    </source>
</reference>
<name>A0A7D9KZY3_PARCT</name>
<comment type="caution">
    <text evidence="1">The sequence shown here is derived from an EMBL/GenBank/DDBJ whole genome shotgun (WGS) entry which is preliminary data.</text>
</comment>
<keyword evidence="2" id="KW-1185">Reference proteome</keyword>
<organism evidence="1 2">
    <name type="scientific">Paramuricea clavata</name>
    <name type="common">Red gorgonian</name>
    <name type="synonym">Violescent sea-whip</name>
    <dbReference type="NCBI Taxonomy" id="317549"/>
    <lineage>
        <taxon>Eukaryota</taxon>
        <taxon>Metazoa</taxon>
        <taxon>Cnidaria</taxon>
        <taxon>Anthozoa</taxon>
        <taxon>Octocorallia</taxon>
        <taxon>Malacalcyonacea</taxon>
        <taxon>Plexauridae</taxon>
        <taxon>Paramuricea</taxon>
    </lineage>
</organism>
<dbReference type="AlphaFoldDB" id="A0A7D9KZY3"/>
<dbReference type="EMBL" id="CACRXK020011788">
    <property type="protein sequence ID" value="CAB4022076.1"/>
    <property type="molecule type" value="Genomic_DNA"/>
</dbReference>
<dbReference type="OrthoDB" id="5982348at2759"/>
<accession>A0A7D9KZY3</accession>
<protein>
    <submittedName>
        <fullName evidence="1">Uncharacterized protein</fullName>
    </submittedName>
</protein>
<dbReference type="Proteomes" id="UP001152795">
    <property type="component" value="Unassembled WGS sequence"/>
</dbReference>